<dbReference type="CDD" id="cd04882">
    <property type="entry name" value="ACT_Bt0572_2"/>
    <property type="match status" value="1"/>
</dbReference>
<dbReference type="SUPFAM" id="SSF55021">
    <property type="entry name" value="ACT-like"/>
    <property type="match status" value="2"/>
</dbReference>
<dbReference type="PANTHER" id="PTHR40099">
    <property type="entry name" value="ACETOLACTATE SYNTHASE, SMALL SUBUNIT"/>
    <property type="match status" value="1"/>
</dbReference>
<name>A0A401FXJ4_9BACT</name>
<protein>
    <submittedName>
        <fullName evidence="2">Amino acid-binding protein</fullName>
    </submittedName>
</protein>
<dbReference type="InterPro" id="IPR045739">
    <property type="entry name" value="ACT_dom_pair"/>
</dbReference>
<keyword evidence="3" id="KW-1185">Reference proteome</keyword>
<dbReference type="InterPro" id="IPR045865">
    <property type="entry name" value="ACT-like_dom_sf"/>
</dbReference>
<dbReference type="EMBL" id="BEXT01000001">
    <property type="protein sequence ID" value="GBC61681.1"/>
    <property type="molecule type" value="Genomic_DNA"/>
</dbReference>
<dbReference type="AlphaFoldDB" id="A0A401FXJ4"/>
<dbReference type="OrthoDB" id="9790662at2"/>
<evidence type="ECO:0000313" key="3">
    <source>
        <dbReference type="Proteomes" id="UP000288096"/>
    </source>
</evidence>
<dbReference type="Proteomes" id="UP000288096">
    <property type="component" value="Unassembled WGS sequence"/>
</dbReference>
<evidence type="ECO:0000259" key="1">
    <source>
        <dbReference type="PROSITE" id="PS51671"/>
    </source>
</evidence>
<dbReference type="PROSITE" id="PS51671">
    <property type="entry name" value="ACT"/>
    <property type="match status" value="1"/>
</dbReference>
<dbReference type="InterPro" id="IPR002912">
    <property type="entry name" value="ACT_dom"/>
</dbReference>
<gene>
    <name evidence="2" type="ORF">DENIS_2643</name>
</gene>
<accession>A0A401FXJ4</accession>
<feature type="domain" description="ACT" evidence="1">
    <location>
        <begin position="5"/>
        <end position="81"/>
    </location>
</feature>
<organism evidence="2 3">
    <name type="scientific">Desulfonema ishimotonii</name>
    <dbReference type="NCBI Taxonomy" id="45657"/>
    <lineage>
        <taxon>Bacteria</taxon>
        <taxon>Pseudomonadati</taxon>
        <taxon>Thermodesulfobacteriota</taxon>
        <taxon>Desulfobacteria</taxon>
        <taxon>Desulfobacterales</taxon>
        <taxon>Desulfococcaceae</taxon>
        <taxon>Desulfonema</taxon>
    </lineage>
</organism>
<dbReference type="Pfam" id="PF19571">
    <property type="entry name" value="ACT_8"/>
    <property type="match status" value="1"/>
</dbReference>
<proteinExistence type="predicted"/>
<dbReference type="PANTHER" id="PTHR40099:SF1">
    <property type="entry name" value="ACETOLACTATE SYNTHASE, SMALL SUBUNIT"/>
    <property type="match status" value="1"/>
</dbReference>
<evidence type="ECO:0000313" key="2">
    <source>
        <dbReference type="EMBL" id="GBC61681.1"/>
    </source>
</evidence>
<dbReference type="RefSeq" id="WP_124328942.1">
    <property type="nucleotide sequence ID" value="NZ_BEXT01000001.1"/>
</dbReference>
<dbReference type="Gene3D" id="3.30.2130.10">
    <property type="entry name" value="VC0802-like"/>
    <property type="match status" value="1"/>
</dbReference>
<reference evidence="3" key="2">
    <citation type="submission" date="2019-01" db="EMBL/GenBank/DDBJ databases">
        <title>Genome sequence of Desulfonema ishimotonii strain Tokyo 01.</title>
        <authorList>
            <person name="Fukui M."/>
        </authorList>
    </citation>
    <scope>NUCLEOTIDE SEQUENCE [LARGE SCALE GENOMIC DNA]</scope>
    <source>
        <strain evidence="3">Tokyo 01</strain>
    </source>
</reference>
<sequence>MKIKQISIFMENRSGRLANILTTLGDAGVNIRAMSLADTSDFGILRLIVSDIDRASEVLRDKKFTVRTSEVIAVEAEDTPGALAAILRSVEKAGINVEYMYSFMQKTMDSAVIIFRFEDPDRAVEVLKTNGIPVIGSHEMW</sequence>
<comment type="caution">
    <text evidence="2">The sequence shown here is derived from an EMBL/GenBank/DDBJ whole genome shotgun (WGS) entry which is preliminary data.</text>
</comment>
<reference evidence="3" key="1">
    <citation type="submission" date="2017-11" db="EMBL/GenBank/DDBJ databases">
        <authorList>
            <person name="Watanabe M."/>
            <person name="Kojima H."/>
        </authorList>
    </citation>
    <scope>NUCLEOTIDE SEQUENCE [LARGE SCALE GENOMIC DNA]</scope>
    <source>
        <strain evidence="3">Tokyo 01</strain>
    </source>
</reference>
<dbReference type="CDD" id="cd04908">
    <property type="entry name" value="ACT_Bt0572_1"/>
    <property type="match status" value="1"/>
</dbReference>